<name>A0A9P7B336_MAUEX</name>
<dbReference type="Gene3D" id="2.60.120.1560">
    <property type="match status" value="1"/>
</dbReference>
<sequence length="183" mass="20827">MLLSILFTIFLSLTRLTFALSAMSIPIAFGDPGFTYAIFSNIESVNNVQEIVNELDKYSIDGVSADFRFGSTTEIFNFNFTLNENGLPDFENGYSKNIDINQTNFALAYEYVLVPKETGEYIFTIDQVNQAAAIYIFNNRDMYCCGDMDLIGWLNRTSRFYYIPDDPMHQANSMTVHLEEGVD</sequence>
<dbReference type="EMBL" id="PUHR01000277">
    <property type="protein sequence ID" value="KAG0655880.1"/>
    <property type="molecule type" value="Genomic_DNA"/>
</dbReference>
<dbReference type="Proteomes" id="UP000750334">
    <property type="component" value="Unassembled WGS sequence"/>
</dbReference>
<accession>A0A9P7B336</accession>
<feature type="chain" id="PRO_5040498815" description="PA14 domain-containing protein" evidence="1">
    <location>
        <begin position="20"/>
        <end position="183"/>
    </location>
</feature>
<keyword evidence="1" id="KW-0732">Signal</keyword>
<protein>
    <recommendedName>
        <fullName evidence="4">PA14 domain-containing protein</fullName>
    </recommendedName>
</protein>
<evidence type="ECO:0008006" key="4">
    <source>
        <dbReference type="Google" id="ProtNLM"/>
    </source>
</evidence>
<comment type="caution">
    <text evidence="2">The sequence shown here is derived from an EMBL/GenBank/DDBJ whole genome shotgun (WGS) entry which is preliminary data.</text>
</comment>
<proteinExistence type="predicted"/>
<reference evidence="2 3" key="1">
    <citation type="submission" date="2020-11" db="EMBL/GenBank/DDBJ databases">
        <title>Kefir isolates.</title>
        <authorList>
            <person name="Marcisauskas S."/>
            <person name="Kim Y."/>
            <person name="Blasche S."/>
        </authorList>
    </citation>
    <scope>NUCLEOTIDE SEQUENCE [LARGE SCALE GENOMIC DNA]</scope>
    <source>
        <strain evidence="2 3">OG2</strain>
    </source>
</reference>
<dbReference type="OrthoDB" id="3996163at2759"/>
<feature type="signal peptide" evidence="1">
    <location>
        <begin position="1"/>
        <end position="19"/>
    </location>
</feature>
<organism evidence="2 3">
    <name type="scientific">Maudiozyma exigua</name>
    <name type="common">Yeast</name>
    <name type="synonym">Kazachstania exigua</name>
    <dbReference type="NCBI Taxonomy" id="34358"/>
    <lineage>
        <taxon>Eukaryota</taxon>
        <taxon>Fungi</taxon>
        <taxon>Dikarya</taxon>
        <taxon>Ascomycota</taxon>
        <taxon>Saccharomycotina</taxon>
        <taxon>Saccharomycetes</taxon>
        <taxon>Saccharomycetales</taxon>
        <taxon>Saccharomycetaceae</taxon>
        <taxon>Maudiozyma</taxon>
    </lineage>
</organism>
<evidence type="ECO:0000313" key="2">
    <source>
        <dbReference type="EMBL" id="KAG0655880.1"/>
    </source>
</evidence>
<keyword evidence="3" id="KW-1185">Reference proteome</keyword>
<dbReference type="AlphaFoldDB" id="A0A9P7B336"/>
<gene>
    <name evidence="2" type="ORF">C6P45_002831</name>
</gene>
<evidence type="ECO:0000256" key="1">
    <source>
        <dbReference type="SAM" id="SignalP"/>
    </source>
</evidence>
<evidence type="ECO:0000313" key="3">
    <source>
        <dbReference type="Proteomes" id="UP000750334"/>
    </source>
</evidence>